<dbReference type="Proteomes" id="UP000777661">
    <property type="component" value="Unassembled WGS sequence"/>
</dbReference>
<dbReference type="InterPro" id="IPR011739">
    <property type="entry name" value="GTA_rcc01693"/>
</dbReference>
<evidence type="ECO:0000313" key="1">
    <source>
        <dbReference type="EMBL" id="MBY8918061.1"/>
    </source>
</evidence>
<proteinExistence type="predicted"/>
<dbReference type="Pfam" id="PF09550">
    <property type="entry name" value="Phage_TAC_6"/>
    <property type="match status" value="1"/>
</dbReference>
<comment type="caution">
    <text evidence="1">The sequence shown here is derived from an EMBL/GenBank/DDBJ whole genome shotgun (WGS) entry which is preliminary data.</text>
</comment>
<reference evidence="1 2" key="1">
    <citation type="submission" date="2021-06" db="EMBL/GenBank/DDBJ databases">
        <title>Nitratireductor porphyridii sp. nov., isolated from a small marine red alga, Porphyridium purpureum in South Korea.</title>
        <authorList>
            <person name="Kim K.H."/>
            <person name="Kristyanto S."/>
            <person name="Jeon C.O."/>
        </authorList>
    </citation>
    <scope>NUCLEOTIDE SEQUENCE [LARGE SCALE GENOMIC DNA]</scope>
    <source>
        <strain evidence="1 2">R6</strain>
    </source>
</reference>
<evidence type="ECO:0000313" key="2">
    <source>
        <dbReference type="Proteomes" id="UP000777661"/>
    </source>
</evidence>
<name>A0ABS7RAU0_9HYPH</name>
<gene>
    <name evidence="1" type="ORF">KVG22_15765</name>
</gene>
<protein>
    <submittedName>
        <fullName evidence="1">Phage tail assembly chaperone</fullName>
    </submittedName>
</protein>
<accession>A0ABS7RAU0</accession>
<sequence>MRRGGGGLCAHCERASDRHLRRGGGTAAKPLNAAAPRARPFPWSEVMGFAFGVLRLSPDAFWSMTPRELNCALEAVCGSAVGVPARNDLDQLMERFPDRQIRD</sequence>
<dbReference type="EMBL" id="JAHSQO010000005">
    <property type="protein sequence ID" value="MBY8918061.1"/>
    <property type="molecule type" value="Genomic_DNA"/>
</dbReference>
<organism evidence="1 2">
    <name type="scientific">Nitratireductor rhodophyticola</name>
    <dbReference type="NCBI Taxonomy" id="2854036"/>
    <lineage>
        <taxon>Bacteria</taxon>
        <taxon>Pseudomonadati</taxon>
        <taxon>Pseudomonadota</taxon>
        <taxon>Alphaproteobacteria</taxon>
        <taxon>Hyphomicrobiales</taxon>
        <taxon>Phyllobacteriaceae</taxon>
        <taxon>Nitratireductor</taxon>
    </lineage>
</organism>
<keyword evidence="2" id="KW-1185">Reference proteome</keyword>
<dbReference type="NCBIfam" id="TIGR02216">
    <property type="entry name" value="phage_TIGR02216"/>
    <property type="match status" value="1"/>
</dbReference>
<dbReference type="InterPro" id="IPR019056">
    <property type="entry name" value="Phage_TAC_6"/>
</dbReference>